<dbReference type="InterPro" id="IPR000412">
    <property type="entry name" value="ABC_2_transport"/>
</dbReference>
<dbReference type="PANTHER" id="PTHR43229">
    <property type="entry name" value="NODULATION PROTEIN J"/>
    <property type="match status" value="1"/>
</dbReference>
<keyword evidence="2 6" id="KW-0812">Transmembrane</keyword>
<accession>A0ABP8AM24</accession>
<feature type="transmembrane region" description="Helical" evidence="6">
    <location>
        <begin position="233"/>
        <end position="256"/>
    </location>
</feature>
<proteinExistence type="inferred from homology"/>
<evidence type="ECO:0000256" key="3">
    <source>
        <dbReference type="ARBA" id="ARBA00022989"/>
    </source>
</evidence>
<keyword evidence="3 6" id="KW-1133">Transmembrane helix</keyword>
<name>A0ABP8AM24_9ACTN</name>
<comment type="subcellular location">
    <subcellularLocation>
        <location evidence="6">Cell membrane</location>
        <topology evidence="6">Multi-pass membrane protein</topology>
    </subcellularLocation>
    <subcellularLocation>
        <location evidence="1">Membrane</location>
        <topology evidence="1">Multi-pass membrane protein</topology>
    </subcellularLocation>
</comment>
<evidence type="ECO:0000256" key="5">
    <source>
        <dbReference type="ARBA" id="ARBA00023251"/>
    </source>
</evidence>
<evidence type="ECO:0000256" key="6">
    <source>
        <dbReference type="RuleBase" id="RU361157"/>
    </source>
</evidence>
<organism evidence="8 9">
    <name type="scientific">Streptosporangium oxazolinicum</name>
    <dbReference type="NCBI Taxonomy" id="909287"/>
    <lineage>
        <taxon>Bacteria</taxon>
        <taxon>Bacillati</taxon>
        <taxon>Actinomycetota</taxon>
        <taxon>Actinomycetes</taxon>
        <taxon>Streptosporangiales</taxon>
        <taxon>Streptosporangiaceae</taxon>
        <taxon>Streptosporangium</taxon>
    </lineage>
</organism>
<keyword evidence="9" id="KW-1185">Reference proteome</keyword>
<feature type="domain" description="ABC transmembrane type-2" evidence="7">
    <location>
        <begin position="30"/>
        <end position="264"/>
    </location>
</feature>
<feature type="transmembrane region" description="Helical" evidence="6">
    <location>
        <begin position="65"/>
        <end position="86"/>
    </location>
</feature>
<dbReference type="Pfam" id="PF01061">
    <property type="entry name" value="ABC2_membrane"/>
    <property type="match status" value="1"/>
</dbReference>
<feature type="transmembrane region" description="Helical" evidence="6">
    <location>
        <begin position="32"/>
        <end position="53"/>
    </location>
</feature>
<evidence type="ECO:0000313" key="8">
    <source>
        <dbReference type="EMBL" id="GAA4186210.1"/>
    </source>
</evidence>
<dbReference type="EMBL" id="BAABAQ010000002">
    <property type="protein sequence ID" value="GAA4186210.1"/>
    <property type="molecule type" value="Genomic_DNA"/>
</dbReference>
<dbReference type="PIRSF" id="PIRSF006648">
    <property type="entry name" value="DrrB"/>
    <property type="match status" value="1"/>
</dbReference>
<feature type="transmembrane region" description="Helical" evidence="6">
    <location>
        <begin position="142"/>
        <end position="168"/>
    </location>
</feature>
<evidence type="ECO:0000259" key="7">
    <source>
        <dbReference type="PROSITE" id="PS51012"/>
    </source>
</evidence>
<comment type="caution">
    <text evidence="6">Lacks conserved residue(s) required for the propagation of feature annotation.</text>
</comment>
<sequence length="266" mass="28185">MSLISRFGWALADSWTITLRDLSHWVRQPGPVVLGWFFPILMVLMFGGLFGGAIGVPGGGDYFDFLIPGMFAMTMLFGLESTMMAVTTDAAKGVTDRFRSMPMSASAVVVGRGIADMLNSVVGLAVMIVTGLLLGWHAGGGAAAALTAVGLLLLLRFALIWVGIYIGLVAGGPEVVTSVQILVWPVGFLSSVFVDPATMPGWLGAIAEWNPLSATATAVRRLFDNPGWGGESWVAQNATLMAVLWPLLLIAVFLPLSARTFRRLGG</sequence>
<feature type="transmembrane region" description="Helical" evidence="6">
    <location>
        <begin position="107"/>
        <end position="136"/>
    </location>
</feature>
<evidence type="ECO:0000256" key="4">
    <source>
        <dbReference type="ARBA" id="ARBA00023136"/>
    </source>
</evidence>
<keyword evidence="6" id="KW-1003">Cell membrane</keyword>
<dbReference type="InterPro" id="IPR051784">
    <property type="entry name" value="Nod_factor_ABC_transporter"/>
</dbReference>
<comment type="caution">
    <text evidence="8">The sequence shown here is derived from an EMBL/GenBank/DDBJ whole genome shotgun (WGS) entry which is preliminary data.</text>
</comment>
<reference evidence="9" key="1">
    <citation type="journal article" date="2019" name="Int. J. Syst. Evol. Microbiol.">
        <title>The Global Catalogue of Microorganisms (GCM) 10K type strain sequencing project: providing services to taxonomists for standard genome sequencing and annotation.</title>
        <authorList>
            <consortium name="The Broad Institute Genomics Platform"/>
            <consortium name="The Broad Institute Genome Sequencing Center for Infectious Disease"/>
            <person name="Wu L."/>
            <person name="Ma J."/>
        </authorList>
    </citation>
    <scope>NUCLEOTIDE SEQUENCE [LARGE SCALE GENOMIC DNA]</scope>
    <source>
        <strain evidence="9">JCM 17388</strain>
    </source>
</reference>
<gene>
    <name evidence="8" type="ORF">GCM10022252_17830</name>
</gene>
<comment type="similarity">
    <text evidence="6">Belongs to the ABC-2 integral membrane protein family.</text>
</comment>
<evidence type="ECO:0000256" key="2">
    <source>
        <dbReference type="ARBA" id="ARBA00022692"/>
    </source>
</evidence>
<keyword evidence="6" id="KW-0813">Transport</keyword>
<keyword evidence="4 6" id="KW-0472">Membrane</keyword>
<dbReference type="RefSeq" id="WP_344917255.1">
    <property type="nucleotide sequence ID" value="NZ_BAABAQ010000002.1"/>
</dbReference>
<keyword evidence="5" id="KW-0046">Antibiotic resistance</keyword>
<evidence type="ECO:0000313" key="9">
    <source>
        <dbReference type="Proteomes" id="UP001501251"/>
    </source>
</evidence>
<dbReference type="PANTHER" id="PTHR43229:SF2">
    <property type="entry name" value="NODULATION PROTEIN J"/>
    <property type="match status" value="1"/>
</dbReference>
<dbReference type="Proteomes" id="UP001501251">
    <property type="component" value="Unassembled WGS sequence"/>
</dbReference>
<dbReference type="InterPro" id="IPR013525">
    <property type="entry name" value="ABC2_TM"/>
</dbReference>
<evidence type="ECO:0000256" key="1">
    <source>
        <dbReference type="ARBA" id="ARBA00004141"/>
    </source>
</evidence>
<dbReference type="InterPro" id="IPR047817">
    <property type="entry name" value="ABC2_TM_bact-type"/>
</dbReference>
<protein>
    <recommendedName>
        <fullName evidence="6">Transport permease protein</fullName>
    </recommendedName>
</protein>
<dbReference type="PROSITE" id="PS51012">
    <property type="entry name" value="ABC_TM2"/>
    <property type="match status" value="1"/>
</dbReference>